<keyword evidence="7 8" id="KW-0411">Iron-sulfur</keyword>
<protein>
    <recommendedName>
        <fullName evidence="8">Ribosomal protein uS12 methylthiotransferase RimO</fullName>
        <shortName evidence="8">uS12 MTTase</shortName>
        <shortName evidence="8">uS12 methylthiotransferase</shortName>
        <ecNumber evidence="8">2.8.4.4</ecNumber>
    </recommendedName>
    <alternativeName>
        <fullName evidence="8">Ribosomal protein uS12 (aspartate-C(3))-methylthiotransferase</fullName>
    </alternativeName>
    <alternativeName>
        <fullName evidence="8">Ribosome maturation factor RimO</fullName>
    </alternativeName>
</protein>
<dbReference type="PANTHER" id="PTHR43837:SF1">
    <property type="entry name" value="RIBOSOMAL PROTEIN US12 METHYLTHIOTRANSFERASE RIMO"/>
    <property type="match status" value="1"/>
</dbReference>
<keyword evidence="4 8" id="KW-0949">S-adenosyl-L-methionine</keyword>
<dbReference type="GO" id="GO:0046872">
    <property type="term" value="F:metal ion binding"/>
    <property type="evidence" value="ECO:0007669"/>
    <property type="project" value="UniProtKB-KW"/>
</dbReference>
<feature type="binding site" evidence="8">
    <location>
        <position position="153"/>
    </location>
    <ligand>
        <name>[4Fe-4S] cluster</name>
        <dbReference type="ChEBI" id="CHEBI:49883"/>
        <label>2</label>
        <note>4Fe-4S-S-AdoMet</note>
    </ligand>
</feature>
<dbReference type="SFLD" id="SFLDS00029">
    <property type="entry name" value="Radical_SAM"/>
    <property type="match status" value="1"/>
</dbReference>
<evidence type="ECO:0000256" key="4">
    <source>
        <dbReference type="ARBA" id="ARBA00022691"/>
    </source>
</evidence>
<dbReference type="InterPro" id="IPR058240">
    <property type="entry name" value="rSAM_sf"/>
</dbReference>
<dbReference type="GO" id="GO:0103039">
    <property type="term" value="F:protein methylthiotransferase activity"/>
    <property type="evidence" value="ECO:0007669"/>
    <property type="project" value="UniProtKB-EC"/>
</dbReference>
<dbReference type="SFLD" id="SFLDG01061">
    <property type="entry name" value="methylthiotransferase"/>
    <property type="match status" value="1"/>
</dbReference>
<dbReference type="PANTHER" id="PTHR43837">
    <property type="entry name" value="RIBOSOMAL PROTEIN S12 METHYLTHIOTRANSFERASE RIMO"/>
    <property type="match status" value="1"/>
</dbReference>
<dbReference type="InterPro" id="IPR013848">
    <property type="entry name" value="Methylthiotransferase_N"/>
</dbReference>
<keyword evidence="2 8" id="KW-0963">Cytoplasm</keyword>
<feature type="binding site" evidence="8">
    <location>
        <position position="79"/>
    </location>
    <ligand>
        <name>[4Fe-4S] cluster</name>
        <dbReference type="ChEBI" id="CHEBI:49883"/>
        <label>1</label>
    </ligand>
</feature>
<evidence type="ECO:0000313" key="11">
    <source>
        <dbReference type="EMBL" id="AJC73511.1"/>
    </source>
</evidence>
<dbReference type="InterPro" id="IPR012340">
    <property type="entry name" value="NA-bd_OB-fold"/>
</dbReference>
<keyword evidence="12" id="KW-1185">Reference proteome</keyword>
<sequence length="430" mass="48833">MKIGIKVLGCPKNEADCDVLEAILRGRGHEIVHSVDAADAIVIDTCCFIEDAKRESIDEILDFIEYKKKKPFFLCVKGCLVQRYAPQLVEELPEVDAWYGVLSPQRLAEALEKRVRFLVEQPETVYECAPRSRFNSYAYVKIADGCDRNCTFCAIPSFKGRFRSRSIESIEAEVRELVRNGVKEIILVAQDTTGYGIDLYGEPSLPKLLRALDSVEGEFRLRVMYMHPDHFDEEILSSFCNARKVLHYFDLPVQHGSDEVLAKMGRVKKSDQLLEMIFSIRKALPDAAIRSSVIVGFPGEKEENFEELLEFLKVAKFERLGCFVYSDEEGTLASELRGKVDEEIAKERMEEILALQAELARESLSRFVGEKLQVLVEKETKNHYIARSHLDAPEVDGIVKVRKNGKLNLPSFQLVRILDTDGFDLRGVLA</sequence>
<dbReference type="InterPro" id="IPR023404">
    <property type="entry name" value="rSAM_horseshoe"/>
</dbReference>
<reference evidence="11" key="1">
    <citation type="submission" date="2014-01" db="EMBL/GenBank/DDBJ databases">
        <title>Genome sequencing of Thermotog hypogea.</title>
        <authorList>
            <person name="Zhang X."/>
            <person name="Alvare G."/>
            <person name="Fristensky B."/>
            <person name="Chen L."/>
            <person name="Suen T."/>
            <person name="Chen Q."/>
            <person name="Ma K."/>
        </authorList>
    </citation>
    <scope>NUCLEOTIDE SEQUENCE [LARGE SCALE GENOMIC DNA]</scope>
    <source>
        <strain evidence="11">DSM 11164</strain>
    </source>
</reference>
<keyword evidence="3 8" id="KW-0808">Transferase</keyword>
<evidence type="ECO:0000256" key="5">
    <source>
        <dbReference type="ARBA" id="ARBA00022723"/>
    </source>
</evidence>
<dbReference type="OrthoDB" id="9805215at2"/>
<dbReference type="PROSITE" id="PS01278">
    <property type="entry name" value="MTTASE_RADICAL"/>
    <property type="match status" value="1"/>
</dbReference>
<evidence type="ECO:0000313" key="12">
    <source>
        <dbReference type="Proteomes" id="UP000077469"/>
    </source>
</evidence>
<evidence type="ECO:0000256" key="8">
    <source>
        <dbReference type="HAMAP-Rule" id="MF_01865"/>
    </source>
</evidence>
<dbReference type="InterPro" id="IPR002792">
    <property type="entry name" value="TRAM_dom"/>
</dbReference>
<dbReference type="PROSITE" id="PS51918">
    <property type="entry name" value="RADICAL_SAM"/>
    <property type="match status" value="1"/>
</dbReference>
<dbReference type="Gene3D" id="3.80.30.20">
    <property type="entry name" value="tm_1862 like domain"/>
    <property type="match status" value="1"/>
</dbReference>
<dbReference type="HAMAP" id="MF_01865">
    <property type="entry name" value="MTTase_RimO"/>
    <property type="match status" value="1"/>
</dbReference>
<evidence type="ECO:0000256" key="2">
    <source>
        <dbReference type="ARBA" id="ARBA00022490"/>
    </source>
</evidence>
<dbReference type="InterPro" id="IPR005840">
    <property type="entry name" value="Ribosomal_uS12_MeSTrfase_RimO"/>
</dbReference>
<keyword evidence="11" id="KW-0687">Ribonucleoprotein</keyword>
<comment type="catalytic activity">
    <reaction evidence="8">
        <text>L-aspartate(89)-[ribosomal protein uS12]-hydrogen + (sulfur carrier)-SH + AH2 + 2 S-adenosyl-L-methionine = 3-methylsulfanyl-L-aspartate(89)-[ribosomal protein uS12]-hydrogen + (sulfur carrier)-H + 5'-deoxyadenosine + L-methionine + A + S-adenosyl-L-homocysteine + 2 H(+)</text>
        <dbReference type="Rhea" id="RHEA:37087"/>
        <dbReference type="Rhea" id="RHEA-COMP:10460"/>
        <dbReference type="Rhea" id="RHEA-COMP:10461"/>
        <dbReference type="Rhea" id="RHEA-COMP:14737"/>
        <dbReference type="Rhea" id="RHEA-COMP:14739"/>
        <dbReference type="ChEBI" id="CHEBI:13193"/>
        <dbReference type="ChEBI" id="CHEBI:15378"/>
        <dbReference type="ChEBI" id="CHEBI:17319"/>
        <dbReference type="ChEBI" id="CHEBI:17499"/>
        <dbReference type="ChEBI" id="CHEBI:29917"/>
        <dbReference type="ChEBI" id="CHEBI:29961"/>
        <dbReference type="ChEBI" id="CHEBI:57844"/>
        <dbReference type="ChEBI" id="CHEBI:57856"/>
        <dbReference type="ChEBI" id="CHEBI:59789"/>
        <dbReference type="ChEBI" id="CHEBI:64428"/>
        <dbReference type="ChEBI" id="CHEBI:73599"/>
        <dbReference type="EC" id="2.8.4.4"/>
    </reaction>
</comment>
<gene>
    <name evidence="8" type="primary">rimO</name>
    <name evidence="11" type="ORF">AJ81_04040</name>
</gene>
<evidence type="ECO:0000256" key="1">
    <source>
        <dbReference type="ARBA" id="ARBA00022485"/>
    </source>
</evidence>
<dbReference type="Gene3D" id="3.40.50.12160">
    <property type="entry name" value="Methylthiotransferase, N-terminal domain"/>
    <property type="match status" value="1"/>
</dbReference>
<dbReference type="SMART" id="SM00729">
    <property type="entry name" value="Elp3"/>
    <property type="match status" value="1"/>
</dbReference>
<accession>A0A0X1KQJ9</accession>
<keyword evidence="1 8" id="KW-0004">4Fe-4S</keyword>
<dbReference type="SUPFAM" id="SSF102114">
    <property type="entry name" value="Radical SAM enzymes"/>
    <property type="match status" value="1"/>
</dbReference>
<dbReference type="STRING" id="1123384.AJ81_04040"/>
<feature type="binding site" evidence="8">
    <location>
        <position position="146"/>
    </location>
    <ligand>
        <name>[4Fe-4S] cluster</name>
        <dbReference type="ChEBI" id="CHEBI:49883"/>
        <label>2</label>
        <note>4Fe-4S-S-AdoMet</note>
    </ligand>
</feature>
<dbReference type="EC" id="2.8.4.4" evidence="8"/>
<dbReference type="Pfam" id="PF00919">
    <property type="entry name" value="UPF0004"/>
    <property type="match status" value="1"/>
</dbReference>
<dbReference type="InterPro" id="IPR006638">
    <property type="entry name" value="Elp3/MiaA/NifB-like_rSAM"/>
</dbReference>
<feature type="domain" description="MTTase N-terminal" evidence="9">
    <location>
        <begin position="1"/>
        <end position="116"/>
    </location>
</feature>
<comment type="subcellular location">
    <subcellularLocation>
        <location evidence="8">Cytoplasm</location>
    </subcellularLocation>
</comment>
<feature type="binding site" evidence="8">
    <location>
        <position position="46"/>
    </location>
    <ligand>
        <name>[4Fe-4S] cluster</name>
        <dbReference type="ChEBI" id="CHEBI:49883"/>
        <label>1</label>
    </ligand>
</feature>
<dbReference type="NCBIfam" id="TIGR00089">
    <property type="entry name" value="MiaB/RimO family radical SAM methylthiotransferase"/>
    <property type="match status" value="1"/>
</dbReference>
<dbReference type="GO" id="GO:0035599">
    <property type="term" value="F:aspartic acid methylthiotransferase activity"/>
    <property type="evidence" value="ECO:0007669"/>
    <property type="project" value="TreeGrafter"/>
</dbReference>
<dbReference type="FunFam" id="3.80.30.20:FF:000001">
    <property type="entry name" value="tRNA-2-methylthio-N(6)-dimethylallyladenosine synthase 2"/>
    <property type="match status" value="1"/>
</dbReference>
<dbReference type="KEGG" id="phy:AJ81_04040"/>
<feature type="domain" description="Radical SAM core" evidence="10">
    <location>
        <begin position="132"/>
        <end position="362"/>
    </location>
</feature>
<keyword evidence="5 8" id="KW-0479">Metal-binding</keyword>
<dbReference type="GO" id="GO:0005829">
    <property type="term" value="C:cytosol"/>
    <property type="evidence" value="ECO:0007669"/>
    <property type="project" value="TreeGrafter"/>
</dbReference>
<dbReference type="GO" id="GO:0006400">
    <property type="term" value="P:tRNA modification"/>
    <property type="evidence" value="ECO:0007669"/>
    <property type="project" value="InterPro"/>
</dbReference>
<dbReference type="PROSITE" id="PS51449">
    <property type="entry name" value="MTTASE_N"/>
    <property type="match status" value="1"/>
</dbReference>
<dbReference type="Gene3D" id="2.40.50.140">
    <property type="entry name" value="Nucleic acid-binding proteins"/>
    <property type="match status" value="1"/>
</dbReference>
<proteinExistence type="inferred from homology"/>
<dbReference type="NCBIfam" id="TIGR01125">
    <property type="entry name" value="30S ribosomal protein S12 methylthiotransferase RimO"/>
    <property type="match status" value="1"/>
</dbReference>
<keyword evidence="6 8" id="KW-0408">Iron</keyword>
<dbReference type="Proteomes" id="UP000077469">
    <property type="component" value="Chromosome"/>
</dbReference>
<dbReference type="CDD" id="cd01335">
    <property type="entry name" value="Radical_SAM"/>
    <property type="match status" value="1"/>
</dbReference>
<evidence type="ECO:0000256" key="7">
    <source>
        <dbReference type="ARBA" id="ARBA00023014"/>
    </source>
</evidence>
<dbReference type="InterPro" id="IPR007197">
    <property type="entry name" value="rSAM"/>
</dbReference>
<dbReference type="Pfam" id="PF04055">
    <property type="entry name" value="Radical_SAM"/>
    <property type="match status" value="1"/>
</dbReference>
<dbReference type="EMBL" id="CP007141">
    <property type="protein sequence ID" value="AJC73511.1"/>
    <property type="molecule type" value="Genomic_DNA"/>
</dbReference>
<feature type="binding site" evidence="8">
    <location>
        <position position="10"/>
    </location>
    <ligand>
        <name>[4Fe-4S] cluster</name>
        <dbReference type="ChEBI" id="CHEBI:49883"/>
        <label>1</label>
    </ligand>
</feature>
<comment type="cofactor">
    <cofactor evidence="8">
        <name>[4Fe-4S] cluster</name>
        <dbReference type="ChEBI" id="CHEBI:49883"/>
    </cofactor>
    <text evidence="8">Binds 2 [4Fe-4S] clusters. One cluster is coordinated with 3 cysteines and an exchangeable S-adenosyl-L-methionine.</text>
</comment>
<comment type="function">
    <text evidence="8">Catalyzes the methylthiolation of an aspartic acid residue of ribosomal protein uS12.</text>
</comment>
<evidence type="ECO:0000256" key="3">
    <source>
        <dbReference type="ARBA" id="ARBA00022679"/>
    </source>
</evidence>
<evidence type="ECO:0000256" key="6">
    <source>
        <dbReference type="ARBA" id="ARBA00023004"/>
    </source>
</evidence>
<dbReference type="SFLD" id="SFLDG01082">
    <property type="entry name" value="B12-binding_domain_containing"/>
    <property type="match status" value="1"/>
</dbReference>
<dbReference type="InterPro" id="IPR005839">
    <property type="entry name" value="Methylthiotransferase"/>
</dbReference>
<dbReference type="Pfam" id="PF18693">
    <property type="entry name" value="TRAM_2"/>
    <property type="match status" value="1"/>
</dbReference>
<dbReference type="InterPro" id="IPR020612">
    <property type="entry name" value="Methylthiotransferase_CS"/>
</dbReference>
<name>A0A0X1KQJ9_9THEM</name>
<dbReference type="InterPro" id="IPR038135">
    <property type="entry name" value="Methylthiotransferase_N_sf"/>
</dbReference>
<dbReference type="GO" id="GO:0005840">
    <property type="term" value="C:ribosome"/>
    <property type="evidence" value="ECO:0007669"/>
    <property type="project" value="UniProtKB-KW"/>
</dbReference>
<feature type="binding site" evidence="8">
    <location>
        <position position="150"/>
    </location>
    <ligand>
        <name>[4Fe-4S] cluster</name>
        <dbReference type="ChEBI" id="CHEBI:49883"/>
        <label>2</label>
        <note>4Fe-4S-S-AdoMet</note>
    </ligand>
</feature>
<dbReference type="GO" id="GO:0051539">
    <property type="term" value="F:4 iron, 4 sulfur cluster binding"/>
    <property type="evidence" value="ECO:0007669"/>
    <property type="project" value="UniProtKB-UniRule"/>
</dbReference>
<dbReference type="SFLD" id="SFLDF00274">
    <property type="entry name" value="ribosomal_protein_S12_methylth"/>
    <property type="match status" value="1"/>
</dbReference>
<comment type="similarity">
    <text evidence="8">Belongs to the methylthiotransferase family. RimO subfamily.</text>
</comment>
<dbReference type="AlphaFoldDB" id="A0A0X1KQJ9"/>
<dbReference type="RefSeq" id="WP_031504676.1">
    <property type="nucleotide sequence ID" value="NC_022795.1"/>
</dbReference>
<organism evidence="11 12">
    <name type="scientific">Pseudothermotoga hypogea DSM 11164 = NBRC 106472</name>
    <dbReference type="NCBI Taxonomy" id="1123384"/>
    <lineage>
        <taxon>Bacteria</taxon>
        <taxon>Thermotogati</taxon>
        <taxon>Thermotogota</taxon>
        <taxon>Thermotogae</taxon>
        <taxon>Thermotogales</taxon>
        <taxon>Thermotogaceae</taxon>
        <taxon>Pseudothermotoga</taxon>
    </lineage>
</organism>
<dbReference type="PATRIC" id="fig|1123384.7.peg.791"/>
<dbReference type="PaxDb" id="1123384-AJ81_04040"/>
<evidence type="ECO:0000259" key="9">
    <source>
        <dbReference type="PROSITE" id="PS51449"/>
    </source>
</evidence>
<evidence type="ECO:0000259" key="10">
    <source>
        <dbReference type="PROSITE" id="PS51918"/>
    </source>
</evidence>
<keyword evidence="11" id="KW-0689">Ribosomal protein</keyword>